<proteinExistence type="predicted"/>
<sequence length="205" mass="23650">MLEQLPFKRNYVLHLWIGIYIVDWIIMAITPTNRLQWLAENVLIVITIAFLAFTYRSARLSSLSYLLILIFMCLHTYAAHFTYEGTPFDHWLKSHYHTRRSYYDRLVHLAFGLCWSLPFREWLMSKVHIRGVWTYLMPVVVVLSFSGLFEILEMLAALAGGKGGEARFIGLQGDVLDTQKDMSIGLIGSILAMGILAYIRKRKAS</sequence>
<feature type="transmembrane region" description="Helical" evidence="1">
    <location>
        <begin position="12"/>
        <end position="29"/>
    </location>
</feature>
<dbReference type="Proteomes" id="UP000005387">
    <property type="component" value="Unassembled WGS sequence"/>
</dbReference>
<evidence type="ECO:0000256" key="1">
    <source>
        <dbReference type="SAM" id="Phobius"/>
    </source>
</evidence>
<feature type="transmembrane region" description="Helical" evidence="1">
    <location>
        <begin position="182"/>
        <end position="199"/>
    </location>
</feature>
<name>E0I5Z6_9BACL</name>
<reference evidence="2 3" key="1">
    <citation type="submission" date="2010-07" db="EMBL/GenBank/DDBJ databases">
        <title>The draft genome of Paenibacillus curdlanolyticus YK9.</title>
        <authorList>
            <consortium name="US DOE Joint Genome Institute (JGI-PGF)"/>
            <person name="Lucas S."/>
            <person name="Copeland A."/>
            <person name="Lapidus A."/>
            <person name="Cheng J.-F."/>
            <person name="Bruce D."/>
            <person name="Goodwin L."/>
            <person name="Pitluck S."/>
            <person name="Land M.L."/>
            <person name="Hauser L."/>
            <person name="Chang Y.-J."/>
            <person name="Jeffries C."/>
            <person name="Anderson I.J."/>
            <person name="Johnson E."/>
            <person name="Loganathan U."/>
            <person name="Mulhopadhyay B."/>
            <person name="Kyrpides N."/>
            <person name="Woyke T.J."/>
        </authorList>
    </citation>
    <scope>NUCLEOTIDE SEQUENCE [LARGE SCALE GENOMIC DNA]</scope>
    <source>
        <strain evidence="2 3">YK9</strain>
    </source>
</reference>
<dbReference type="EMBL" id="AEDD01000002">
    <property type="protein sequence ID" value="EFM12388.1"/>
    <property type="molecule type" value="Genomic_DNA"/>
</dbReference>
<organism evidence="2 3">
    <name type="scientific">Paenibacillus curdlanolyticus YK9</name>
    <dbReference type="NCBI Taxonomy" id="717606"/>
    <lineage>
        <taxon>Bacteria</taxon>
        <taxon>Bacillati</taxon>
        <taxon>Bacillota</taxon>
        <taxon>Bacilli</taxon>
        <taxon>Bacillales</taxon>
        <taxon>Paenibacillaceae</taxon>
        <taxon>Paenibacillus</taxon>
    </lineage>
</organism>
<dbReference type="InterPro" id="IPR058534">
    <property type="entry name" value="YjdF"/>
</dbReference>
<keyword evidence="1" id="KW-0812">Transmembrane</keyword>
<accession>E0I5Z6</accession>
<dbReference type="Pfam" id="PF09997">
    <property type="entry name" value="DUF2238"/>
    <property type="match status" value="1"/>
</dbReference>
<protein>
    <recommendedName>
        <fullName evidence="4">Integral membrane protein</fullName>
    </recommendedName>
</protein>
<feature type="transmembrane region" description="Helical" evidence="1">
    <location>
        <begin position="132"/>
        <end position="152"/>
    </location>
</feature>
<evidence type="ECO:0008006" key="4">
    <source>
        <dbReference type="Google" id="ProtNLM"/>
    </source>
</evidence>
<evidence type="ECO:0000313" key="3">
    <source>
        <dbReference type="Proteomes" id="UP000005387"/>
    </source>
</evidence>
<dbReference type="OrthoDB" id="9786473at2"/>
<dbReference type="AlphaFoldDB" id="E0I5Z6"/>
<keyword evidence="1" id="KW-0472">Membrane</keyword>
<dbReference type="PIRSF" id="PIRSF020606">
    <property type="entry name" value="UCP020606"/>
    <property type="match status" value="1"/>
</dbReference>
<feature type="transmembrane region" description="Helical" evidence="1">
    <location>
        <begin position="35"/>
        <end position="55"/>
    </location>
</feature>
<dbReference type="STRING" id="717606.PaecuDRAFT_1068"/>
<gene>
    <name evidence="2" type="ORF">PaecuDRAFT_1068</name>
</gene>
<dbReference type="InterPro" id="IPR014509">
    <property type="entry name" value="YjdF-like"/>
</dbReference>
<dbReference type="RefSeq" id="WP_006037083.1">
    <property type="nucleotide sequence ID" value="NZ_AEDD01000002.1"/>
</dbReference>
<evidence type="ECO:0000313" key="2">
    <source>
        <dbReference type="EMBL" id="EFM12388.1"/>
    </source>
</evidence>
<dbReference type="eggNOG" id="COG3647">
    <property type="taxonomic scope" value="Bacteria"/>
</dbReference>
<keyword evidence="3" id="KW-1185">Reference proteome</keyword>
<keyword evidence="1" id="KW-1133">Transmembrane helix</keyword>
<feature type="transmembrane region" description="Helical" evidence="1">
    <location>
        <begin position="102"/>
        <end position="120"/>
    </location>
</feature>
<feature type="transmembrane region" description="Helical" evidence="1">
    <location>
        <begin position="62"/>
        <end position="82"/>
    </location>
</feature>